<gene>
    <name evidence="2" type="ORF">CfE428DRAFT_2137</name>
</gene>
<dbReference type="EMBL" id="ABVL01000005">
    <property type="protein sequence ID" value="EDY20213.1"/>
    <property type="molecule type" value="Genomic_DNA"/>
</dbReference>
<sequence length="142" mass="15638">MAPKDRWTRTHIRKLHITVTNDSAEVVELKVKHVIFGRDMLTHGIVKVTSGENPVEVKPHSTATIDTAEGKCTESDQHFDAKAKKMTESSGATIAGSGVQALQGDKLVAEWYEPDTMKEQWTKAQPMIGSKEATAKPKTPKK</sequence>
<comment type="caution">
    <text evidence="2">The sequence shown here is derived from an EMBL/GenBank/DDBJ whole genome shotgun (WGS) entry which is preliminary data.</text>
</comment>
<name>B4CZP9_9BACT</name>
<dbReference type="STRING" id="497964.CfE428DRAFT_2137"/>
<dbReference type="Proteomes" id="UP000005824">
    <property type="component" value="Unassembled WGS sequence"/>
</dbReference>
<reference evidence="2 3" key="1">
    <citation type="journal article" date="2011" name="J. Bacteriol.">
        <title>Genome sequence of Chthoniobacter flavus Ellin428, an aerobic heterotrophic soil bacterium.</title>
        <authorList>
            <person name="Kant R."/>
            <person name="van Passel M.W."/>
            <person name="Palva A."/>
            <person name="Lucas S."/>
            <person name="Lapidus A."/>
            <person name="Glavina Del Rio T."/>
            <person name="Dalin E."/>
            <person name="Tice H."/>
            <person name="Bruce D."/>
            <person name="Goodwin L."/>
            <person name="Pitluck S."/>
            <person name="Larimer F.W."/>
            <person name="Land M.L."/>
            <person name="Hauser L."/>
            <person name="Sangwan P."/>
            <person name="de Vos W.M."/>
            <person name="Janssen P.H."/>
            <person name="Smidt H."/>
        </authorList>
    </citation>
    <scope>NUCLEOTIDE SEQUENCE [LARGE SCALE GENOMIC DNA]</scope>
    <source>
        <strain evidence="2 3">Ellin428</strain>
    </source>
</reference>
<organism evidence="2 3">
    <name type="scientific">Chthoniobacter flavus Ellin428</name>
    <dbReference type="NCBI Taxonomy" id="497964"/>
    <lineage>
        <taxon>Bacteria</taxon>
        <taxon>Pseudomonadati</taxon>
        <taxon>Verrucomicrobiota</taxon>
        <taxon>Spartobacteria</taxon>
        <taxon>Chthoniobacterales</taxon>
        <taxon>Chthoniobacteraceae</taxon>
        <taxon>Chthoniobacter</taxon>
    </lineage>
</organism>
<evidence type="ECO:0000313" key="3">
    <source>
        <dbReference type="Proteomes" id="UP000005824"/>
    </source>
</evidence>
<evidence type="ECO:0000256" key="1">
    <source>
        <dbReference type="SAM" id="MobiDB-lite"/>
    </source>
</evidence>
<proteinExistence type="predicted"/>
<accession>B4CZP9</accession>
<evidence type="ECO:0000313" key="2">
    <source>
        <dbReference type="EMBL" id="EDY20213.1"/>
    </source>
</evidence>
<protein>
    <submittedName>
        <fullName evidence="2">Uncharacterized protein</fullName>
    </submittedName>
</protein>
<keyword evidence="3" id="KW-1185">Reference proteome</keyword>
<feature type="region of interest" description="Disordered" evidence="1">
    <location>
        <begin position="118"/>
        <end position="142"/>
    </location>
</feature>
<dbReference type="AlphaFoldDB" id="B4CZP9"/>
<dbReference type="InParanoid" id="B4CZP9"/>